<evidence type="ECO:0000313" key="1">
    <source>
        <dbReference type="EMBL" id="MBX56927.1"/>
    </source>
</evidence>
<name>A0A2P2PQ96_RHIMU</name>
<organism evidence="1">
    <name type="scientific">Rhizophora mucronata</name>
    <name type="common">Asiatic mangrove</name>
    <dbReference type="NCBI Taxonomy" id="61149"/>
    <lineage>
        <taxon>Eukaryota</taxon>
        <taxon>Viridiplantae</taxon>
        <taxon>Streptophyta</taxon>
        <taxon>Embryophyta</taxon>
        <taxon>Tracheophyta</taxon>
        <taxon>Spermatophyta</taxon>
        <taxon>Magnoliopsida</taxon>
        <taxon>eudicotyledons</taxon>
        <taxon>Gunneridae</taxon>
        <taxon>Pentapetalae</taxon>
        <taxon>rosids</taxon>
        <taxon>fabids</taxon>
        <taxon>Malpighiales</taxon>
        <taxon>Rhizophoraceae</taxon>
        <taxon>Rhizophora</taxon>
    </lineage>
</organism>
<dbReference type="AlphaFoldDB" id="A0A2P2PQ96"/>
<protein>
    <submittedName>
        <fullName evidence="1">Uncharacterized protein</fullName>
    </submittedName>
</protein>
<reference evidence="1" key="1">
    <citation type="submission" date="2018-02" db="EMBL/GenBank/DDBJ databases">
        <title>Rhizophora mucronata_Transcriptome.</title>
        <authorList>
            <person name="Meera S.P."/>
            <person name="Sreeshan A."/>
            <person name="Augustine A."/>
        </authorList>
    </citation>
    <scope>NUCLEOTIDE SEQUENCE</scope>
    <source>
        <tissue evidence="1">Leaf</tissue>
    </source>
</reference>
<accession>A0A2P2PQ96</accession>
<proteinExistence type="predicted"/>
<sequence length="53" mass="6385">MNSGHRKILKSHTPQFPKNFPIPNMPLGHLFPNYDVNNNNNKYKNLRYRDKQF</sequence>
<dbReference type="EMBL" id="GGEC01076443">
    <property type="protein sequence ID" value="MBX56927.1"/>
    <property type="molecule type" value="Transcribed_RNA"/>
</dbReference>